<dbReference type="AlphaFoldDB" id="A0A0F9QD38"/>
<sequence length="83" mass="9554">MKLSVDTGDSGLSRRLRELKMRNMILTRKSASLQSSVEQLSKQIQLKVEMEKKIHQYEEMNTQLASTISHYEDKVGELMKAVV</sequence>
<protein>
    <submittedName>
        <fullName evidence="2">Uncharacterized protein</fullName>
    </submittedName>
</protein>
<evidence type="ECO:0000313" key="2">
    <source>
        <dbReference type="EMBL" id="KKN34942.1"/>
    </source>
</evidence>
<name>A0A0F9QD38_9ZZZZ</name>
<evidence type="ECO:0000256" key="1">
    <source>
        <dbReference type="SAM" id="Coils"/>
    </source>
</evidence>
<feature type="coiled-coil region" evidence="1">
    <location>
        <begin position="40"/>
        <end position="67"/>
    </location>
</feature>
<accession>A0A0F9QD38</accession>
<dbReference type="EMBL" id="LAZR01002075">
    <property type="protein sequence ID" value="KKN34942.1"/>
    <property type="molecule type" value="Genomic_DNA"/>
</dbReference>
<organism evidence="2">
    <name type="scientific">marine sediment metagenome</name>
    <dbReference type="NCBI Taxonomy" id="412755"/>
    <lineage>
        <taxon>unclassified sequences</taxon>
        <taxon>metagenomes</taxon>
        <taxon>ecological metagenomes</taxon>
    </lineage>
</organism>
<reference evidence="2" key="1">
    <citation type="journal article" date="2015" name="Nature">
        <title>Complex archaea that bridge the gap between prokaryotes and eukaryotes.</title>
        <authorList>
            <person name="Spang A."/>
            <person name="Saw J.H."/>
            <person name="Jorgensen S.L."/>
            <person name="Zaremba-Niedzwiedzka K."/>
            <person name="Martijn J."/>
            <person name="Lind A.E."/>
            <person name="van Eijk R."/>
            <person name="Schleper C."/>
            <person name="Guy L."/>
            <person name="Ettema T.J."/>
        </authorList>
    </citation>
    <scope>NUCLEOTIDE SEQUENCE</scope>
</reference>
<comment type="caution">
    <text evidence="2">The sequence shown here is derived from an EMBL/GenBank/DDBJ whole genome shotgun (WGS) entry which is preliminary data.</text>
</comment>
<gene>
    <name evidence="2" type="ORF">LCGC14_0788830</name>
</gene>
<keyword evidence="1" id="KW-0175">Coiled coil</keyword>
<proteinExistence type="predicted"/>